<proteinExistence type="predicted"/>
<feature type="compositionally biased region" description="Polar residues" evidence="1">
    <location>
        <begin position="1"/>
        <end position="14"/>
    </location>
</feature>
<keyword evidence="3" id="KW-1185">Reference proteome</keyword>
<evidence type="ECO:0000256" key="1">
    <source>
        <dbReference type="SAM" id="MobiDB-lite"/>
    </source>
</evidence>
<name>A0A9X6NK09_HYPEX</name>
<sequence>MVTNQESYPDSQVQDVGYPPRGQASSFALRARESILIFCFNNVLDLTSWCVMSSVYGGISVGPSNESSRIVFVD</sequence>
<organism evidence="2 3">
    <name type="scientific">Hypsibius exemplaris</name>
    <name type="common">Freshwater tardigrade</name>
    <dbReference type="NCBI Taxonomy" id="2072580"/>
    <lineage>
        <taxon>Eukaryota</taxon>
        <taxon>Metazoa</taxon>
        <taxon>Ecdysozoa</taxon>
        <taxon>Tardigrada</taxon>
        <taxon>Eutardigrada</taxon>
        <taxon>Parachela</taxon>
        <taxon>Hypsibioidea</taxon>
        <taxon>Hypsibiidae</taxon>
        <taxon>Hypsibius</taxon>
    </lineage>
</organism>
<comment type="caution">
    <text evidence="2">The sequence shown here is derived from an EMBL/GenBank/DDBJ whole genome shotgun (WGS) entry which is preliminary data.</text>
</comment>
<dbReference type="EMBL" id="MTYJ01000593">
    <property type="protein sequence ID" value="OWA55232.1"/>
    <property type="molecule type" value="Genomic_DNA"/>
</dbReference>
<dbReference type="AlphaFoldDB" id="A0A9X6NK09"/>
<dbReference type="Proteomes" id="UP000192578">
    <property type="component" value="Unassembled WGS sequence"/>
</dbReference>
<accession>A0A9X6NK09</accession>
<evidence type="ECO:0000313" key="2">
    <source>
        <dbReference type="EMBL" id="OWA55232.1"/>
    </source>
</evidence>
<feature type="region of interest" description="Disordered" evidence="1">
    <location>
        <begin position="1"/>
        <end position="20"/>
    </location>
</feature>
<gene>
    <name evidence="2" type="ORF">BV898_19620</name>
</gene>
<protein>
    <submittedName>
        <fullName evidence="2">Uncharacterized protein</fullName>
    </submittedName>
</protein>
<evidence type="ECO:0000313" key="3">
    <source>
        <dbReference type="Proteomes" id="UP000192578"/>
    </source>
</evidence>
<reference evidence="3" key="1">
    <citation type="submission" date="2017-01" db="EMBL/GenBank/DDBJ databases">
        <title>Comparative genomics of anhydrobiosis in the tardigrade Hypsibius dujardini.</title>
        <authorList>
            <person name="Yoshida Y."/>
            <person name="Koutsovoulos G."/>
            <person name="Laetsch D."/>
            <person name="Stevens L."/>
            <person name="Kumar S."/>
            <person name="Horikawa D."/>
            <person name="Ishino K."/>
            <person name="Komine S."/>
            <person name="Tomita M."/>
            <person name="Blaxter M."/>
            <person name="Arakawa K."/>
        </authorList>
    </citation>
    <scope>NUCLEOTIDE SEQUENCE [LARGE SCALE GENOMIC DNA]</scope>
    <source>
        <strain evidence="3">Z151</strain>
    </source>
</reference>